<accession>A0A1T2Y287</accession>
<dbReference type="Pfam" id="PF12833">
    <property type="entry name" value="HTH_18"/>
    <property type="match status" value="1"/>
</dbReference>
<protein>
    <recommendedName>
        <fullName evidence="3">HTH araC/xylS-type domain-containing protein</fullName>
    </recommendedName>
</protein>
<dbReference type="PROSITE" id="PS01124">
    <property type="entry name" value="HTH_ARAC_FAMILY_2"/>
    <property type="match status" value="1"/>
</dbReference>
<name>A0A1T2Y287_PSEFL</name>
<comment type="caution">
    <text evidence="4">The sequence shown here is derived from an EMBL/GenBank/DDBJ whole genome shotgun (WGS) entry which is preliminary data.</text>
</comment>
<dbReference type="GO" id="GO:0003700">
    <property type="term" value="F:DNA-binding transcription factor activity"/>
    <property type="evidence" value="ECO:0007669"/>
    <property type="project" value="InterPro"/>
</dbReference>
<dbReference type="AlphaFoldDB" id="A0A1T2Y287"/>
<proteinExistence type="predicted"/>
<dbReference type="PANTHER" id="PTHR11019:SF199">
    <property type="entry name" value="HTH-TYPE TRANSCRIPTIONAL REGULATOR NIMR"/>
    <property type="match status" value="1"/>
</dbReference>
<reference evidence="4 5" key="1">
    <citation type="submission" date="2016-12" db="EMBL/GenBank/DDBJ databases">
        <title>Draft genome sequences of seven strains of Pseudomonas fluorescens that produce 4-formylaminooxyvinylglycine.</title>
        <authorList>
            <person name="Okrent R.A."/>
            <person name="Manning V.A."/>
            <person name="Trippe K.M."/>
        </authorList>
    </citation>
    <scope>NUCLEOTIDE SEQUENCE [LARGE SCALE GENOMIC DNA]</scope>
    <source>
        <strain evidence="4 5">P5A</strain>
    </source>
</reference>
<evidence type="ECO:0000313" key="4">
    <source>
        <dbReference type="EMBL" id="OPA86138.1"/>
    </source>
</evidence>
<dbReference type="InterPro" id="IPR018060">
    <property type="entry name" value="HTH_AraC"/>
</dbReference>
<dbReference type="Gene3D" id="1.10.10.60">
    <property type="entry name" value="Homeodomain-like"/>
    <property type="match status" value="1"/>
</dbReference>
<dbReference type="Proteomes" id="UP000190965">
    <property type="component" value="Unassembled WGS sequence"/>
</dbReference>
<dbReference type="InterPro" id="IPR009057">
    <property type="entry name" value="Homeodomain-like_sf"/>
</dbReference>
<keyword evidence="2" id="KW-0804">Transcription</keyword>
<dbReference type="SUPFAM" id="SSF46689">
    <property type="entry name" value="Homeodomain-like"/>
    <property type="match status" value="1"/>
</dbReference>
<evidence type="ECO:0000256" key="1">
    <source>
        <dbReference type="ARBA" id="ARBA00023015"/>
    </source>
</evidence>
<feature type="domain" description="HTH araC/xylS-type" evidence="3">
    <location>
        <begin position="39"/>
        <end position="139"/>
    </location>
</feature>
<dbReference type="PANTHER" id="PTHR11019">
    <property type="entry name" value="HTH-TYPE TRANSCRIPTIONAL REGULATOR NIMR"/>
    <property type="match status" value="1"/>
</dbReference>
<dbReference type="EMBL" id="MSDF01000052">
    <property type="protein sequence ID" value="OPA86138.1"/>
    <property type="molecule type" value="Genomic_DNA"/>
</dbReference>
<evidence type="ECO:0000256" key="2">
    <source>
        <dbReference type="ARBA" id="ARBA00023163"/>
    </source>
</evidence>
<evidence type="ECO:0000259" key="3">
    <source>
        <dbReference type="PROSITE" id="PS01124"/>
    </source>
</evidence>
<organism evidence="4 5">
    <name type="scientific">Pseudomonas fluorescens</name>
    <dbReference type="NCBI Taxonomy" id="294"/>
    <lineage>
        <taxon>Bacteria</taxon>
        <taxon>Pseudomonadati</taxon>
        <taxon>Pseudomonadota</taxon>
        <taxon>Gammaproteobacteria</taxon>
        <taxon>Pseudomonadales</taxon>
        <taxon>Pseudomonadaceae</taxon>
        <taxon>Pseudomonas</taxon>
    </lineage>
</organism>
<gene>
    <name evidence="4" type="ORF">BFW87_25665</name>
</gene>
<dbReference type="SMART" id="SM00342">
    <property type="entry name" value="HTH_ARAC"/>
    <property type="match status" value="1"/>
</dbReference>
<dbReference type="GO" id="GO:0043565">
    <property type="term" value="F:sequence-specific DNA binding"/>
    <property type="evidence" value="ECO:0007669"/>
    <property type="project" value="InterPro"/>
</dbReference>
<sequence>MSCLYKLISDVDQRLIDVLFDDLAISVSAPIRLPMPHLPELRSLAEKWLNQIGEMAGLDNIVALSSMSRRTLTRTFKKETGMSVGKWRQLARLMTGIEMLSEGKSVTETAMFLGYDSISSFVTLCKRLTDMSPKAMAESTLLQK</sequence>
<evidence type="ECO:0000313" key="5">
    <source>
        <dbReference type="Proteomes" id="UP000190965"/>
    </source>
</evidence>
<keyword evidence="1" id="KW-0805">Transcription regulation</keyword>